<evidence type="ECO:0000256" key="1">
    <source>
        <dbReference type="SAM" id="MobiDB-lite"/>
    </source>
</evidence>
<dbReference type="Proteomes" id="UP000288216">
    <property type="component" value="Unassembled WGS sequence"/>
</dbReference>
<feature type="non-terminal residue" evidence="2">
    <location>
        <position position="761"/>
    </location>
</feature>
<sequence>DSTHRPKRDDGATPAAQPPHDPLRTNSLIESYYYIRKQIAISEESKDARTEEESTIGSDDLAVPGLEGVPDLGASPEPLSGEDAAGHVEPDREMRDAPSALSKGASIPSSLPSPPHGPTATMLDAEKQTAAATGRGAQLASPHLPKPTQYGPETMARPRPSPATDEHATQAGWLPGPEPQGTSARMPAPEDLKERRPFRTEADKEAAGRSHSEDPLSLDGPRAADGGAPEILAWLAEQPRPSEGPPLRAAEAAPPRPRRLTIGALPELPARQAPALANADGPAPPRSRGRPTPDEPPAPEESGPASAPGRPPDPAEDQSAAWEQILTIYSQDEAASPPAAPPLPAEDEMAGPWGQVKAIVPRPDGTPYEQLPSSVEGEFPWKPGSGGGWEEGFFGGELSAPASSDEKSAWGEILTIYTREEKSAGQVPMESSADERSVWGRVLTVDNWDETPPFGRPPGSSSAEEKSAWREGLLLDGWGGSAIFAGLLPLPPEKEEKEWGDVAAEGGLTPGGAPPGARAQEHEYEPGPWDAHLLYGPRSAPEDWARRRDEENPAWEIRDADDWRLGTAPIPVAAHLRKEKPGERRDPGKSTTAQHGSPTPNWHLDELAASDKTLPTEILPPSDQALTIEGVTASDADLAAMIMAASEGPSSPAALSPSDEALTIEALSTSDQALQGEQFSSSETALLAPRDLSLPKLFLMTRDGPAEQQLEPTAEVSKSAPMLTEEQIPARHEAETAFNIRADQTLTTGEISPREQTLTTG</sequence>
<dbReference type="AlphaFoldDB" id="A0A401QEK7"/>
<evidence type="ECO:0000313" key="3">
    <source>
        <dbReference type="Proteomes" id="UP000288216"/>
    </source>
</evidence>
<feature type="compositionally biased region" description="Polar residues" evidence="1">
    <location>
        <begin position="742"/>
        <end position="761"/>
    </location>
</feature>
<keyword evidence="3" id="KW-1185">Reference proteome</keyword>
<feature type="compositionally biased region" description="Basic and acidic residues" evidence="1">
    <location>
        <begin position="188"/>
        <end position="214"/>
    </location>
</feature>
<dbReference type="EMBL" id="BFAA01044641">
    <property type="protein sequence ID" value="GCB83794.1"/>
    <property type="molecule type" value="Genomic_DNA"/>
</dbReference>
<protein>
    <submittedName>
        <fullName evidence="2">Uncharacterized protein</fullName>
    </submittedName>
</protein>
<dbReference type="OrthoDB" id="10552642at2759"/>
<feature type="region of interest" description="Disordered" evidence="1">
    <location>
        <begin position="41"/>
        <end position="406"/>
    </location>
</feature>
<feature type="compositionally biased region" description="Basic and acidic residues" evidence="1">
    <location>
        <begin position="84"/>
        <end position="96"/>
    </location>
</feature>
<accession>A0A401QEK7</accession>
<feature type="non-terminal residue" evidence="2">
    <location>
        <position position="1"/>
    </location>
</feature>
<reference evidence="2 3" key="1">
    <citation type="journal article" date="2018" name="Nat. Ecol. Evol.">
        <title>Shark genomes provide insights into elasmobranch evolution and the origin of vertebrates.</title>
        <authorList>
            <person name="Hara Y"/>
            <person name="Yamaguchi K"/>
            <person name="Onimaru K"/>
            <person name="Kadota M"/>
            <person name="Koyanagi M"/>
            <person name="Keeley SD"/>
            <person name="Tatsumi K"/>
            <person name="Tanaka K"/>
            <person name="Motone F"/>
            <person name="Kageyama Y"/>
            <person name="Nozu R"/>
            <person name="Adachi N"/>
            <person name="Nishimura O"/>
            <person name="Nakagawa R"/>
            <person name="Tanegashima C"/>
            <person name="Kiyatake I"/>
            <person name="Matsumoto R"/>
            <person name="Murakumo K"/>
            <person name="Nishida K"/>
            <person name="Terakita A"/>
            <person name="Kuratani S"/>
            <person name="Sato K"/>
            <person name="Hyodo S Kuraku.S."/>
        </authorList>
    </citation>
    <scope>NUCLEOTIDE SEQUENCE [LARGE SCALE GENOMIC DNA]</scope>
</reference>
<feature type="region of interest" description="Disordered" evidence="1">
    <location>
        <begin position="739"/>
        <end position="761"/>
    </location>
</feature>
<feature type="compositionally biased region" description="Basic and acidic residues" evidence="1">
    <location>
        <begin position="1"/>
        <end position="11"/>
    </location>
</feature>
<comment type="caution">
    <text evidence="2">The sequence shown here is derived from an EMBL/GenBank/DDBJ whole genome shotgun (WGS) entry which is preliminary data.</text>
</comment>
<evidence type="ECO:0000313" key="2">
    <source>
        <dbReference type="EMBL" id="GCB83794.1"/>
    </source>
</evidence>
<feature type="compositionally biased region" description="Basic and acidic residues" evidence="1">
    <location>
        <begin position="43"/>
        <end position="52"/>
    </location>
</feature>
<feature type="region of interest" description="Disordered" evidence="1">
    <location>
        <begin position="570"/>
        <end position="604"/>
    </location>
</feature>
<feature type="region of interest" description="Disordered" evidence="1">
    <location>
        <begin position="447"/>
        <end position="468"/>
    </location>
</feature>
<organism evidence="2 3">
    <name type="scientific">Scyliorhinus torazame</name>
    <name type="common">Cloudy catshark</name>
    <name type="synonym">Catulus torazame</name>
    <dbReference type="NCBI Taxonomy" id="75743"/>
    <lineage>
        <taxon>Eukaryota</taxon>
        <taxon>Metazoa</taxon>
        <taxon>Chordata</taxon>
        <taxon>Craniata</taxon>
        <taxon>Vertebrata</taxon>
        <taxon>Chondrichthyes</taxon>
        <taxon>Elasmobranchii</taxon>
        <taxon>Galeomorphii</taxon>
        <taxon>Galeoidea</taxon>
        <taxon>Carcharhiniformes</taxon>
        <taxon>Scyliorhinidae</taxon>
        <taxon>Scyliorhinus</taxon>
    </lineage>
</organism>
<name>A0A401QEK7_SCYTO</name>
<feature type="region of interest" description="Disordered" evidence="1">
    <location>
        <begin position="1"/>
        <end position="27"/>
    </location>
</feature>
<proteinExistence type="predicted"/>
<feature type="region of interest" description="Disordered" evidence="1">
    <location>
        <begin position="503"/>
        <end position="536"/>
    </location>
</feature>
<gene>
    <name evidence="2" type="ORF">scyTo_0024373</name>
</gene>
<feature type="compositionally biased region" description="Basic and acidic residues" evidence="1">
    <location>
        <begin position="579"/>
        <end position="588"/>
    </location>
</feature>
<feature type="region of interest" description="Disordered" evidence="1">
    <location>
        <begin position="703"/>
        <end position="723"/>
    </location>
</feature>
<feature type="compositionally biased region" description="Polar residues" evidence="1">
    <location>
        <begin position="589"/>
        <end position="600"/>
    </location>
</feature>
<feature type="compositionally biased region" description="Gly residues" evidence="1">
    <location>
        <begin position="384"/>
        <end position="395"/>
    </location>
</feature>